<dbReference type="EMBL" id="JBHUDC010000002">
    <property type="protein sequence ID" value="MFD1512413.1"/>
    <property type="molecule type" value="Genomic_DNA"/>
</dbReference>
<evidence type="ECO:0000313" key="2">
    <source>
        <dbReference type="EMBL" id="MFD1512413.1"/>
    </source>
</evidence>
<comment type="caution">
    <text evidence="2">The sequence shown here is derived from an EMBL/GenBank/DDBJ whole genome shotgun (WGS) entry which is preliminary data.</text>
</comment>
<keyword evidence="3" id="KW-1185">Reference proteome</keyword>
<dbReference type="RefSeq" id="WP_250872662.1">
    <property type="nucleotide sequence ID" value="NZ_JALXFV010000002.1"/>
</dbReference>
<evidence type="ECO:0000313" key="3">
    <source>
        <dbReference type="Proteomes" id="UP001597187"/>
    </source>
</evidence>
<dbReference type="AlphaFoldDB" id="A0ABD6AS85"/>
<protein>
    <submittedName>
        <fullName evidence="2">Uncharacterized protein</fullName>
    </submittedName>
</protein>
<reference evidence="2 3" key="1">
    <citation type="journal article" date="2019" name="Int. J. Syst. Evol. Microbiol.">
        <title>The Global Catalogue of Microorganisms (GCM) 10K type strain sequencing project: providing services to taxonomists for standard genome sequencing and annotation.</title>
        <authorList>
            <consortium name="The Broad Institute Genomics Platform"/>
            <consortium name="The Broad Institute Genome Sequencing Center for Infectious Disease"/>
            <person name="Wu L."/>
            <person name="Ma J."/>
        </authorList>
    </citation>
    <scope>NUCLEOTIDE SEQUENCE [LARGE SCALE GENOMIC DNA]</scope>
    <source>
        <strain evidence="2 3">CGMCC 1.12563</strain>
    </source>
</reference>
<feature type="transmembrane region" description="Helical" evidence="1">
    <location>
        <begin position="28"/>
        <end position="53"/>
    </location>
</feature>
<keyword evidence="1" id="KW-0472">Membrane</keyword>
<organism evidence="2 3">
    <name type="scientific">Halomarina rubra</name>
    <dbReference type="NCBI Taxonomy" id="2071873"/>
    <lineage>
        <taxon>Archaea</taxon>
        <taxon>Methanobacteriati</taxon>
        <taxon>Methanobacteriota</taxon>
        <taxon>Stenosarchaea group</taxon>
        <taxon>Halobacteria</taxon>
        <taxon>Halobacteriales</taxon>
        <taxon>Natronomonadaceae</taxon>
        <taxon>Halomarina</taxon>
    </lineage>
</organism>
<proteinExistence type="predicted"/>
<accession>A0ABD6AS85</accession>
<dbReference type="Proteomes" id="UP001597187">
    <property type="component" value="Unassembled WGS sequence"/>
</dbReference>
<keyword evidence="1" id="KW-0812">Transmembrane</keyword>
<dbReference type="Pfam" id="PF24365">
    <property type="entry name" value="DUF7521"/>
    <property type="match status" value="1"/>
</dbReference>
<sequence>MAAASTVLGLFIGWQAYRGFRRNASRSMRYLSVGLILLTAVTFTAAFVGSALLRYGYLAGDLRGPFTLVVRTLQFVGLAFIAYSLYARP</sequence>
<evidence type="ECO:0000256" key="1">
    <source>
        <dbReference type="SAM" id="Phobius"/>
    </source>
</evidence>
<dbReference type="InterPro" id="IPR055943">
    <property type="entry name" value="DUF7521"/>
</dbReference>
<feature type="transmembrane region" description="Helical" evidence="1">
    <location>
        <begin position="65"/>
        <end position="86"/>
    </location>
</feature>
<name>A0ABD6AS85_9EURY</name>
<gene>
    <name evidence="2" type="ORF">ACFSBT_03855</name>
</gene>
<keyword evidence="1" id="KW-1133">Transmembrane helix</keyword>